<dbReference type="PRINTS" id="PR00411">
    <property type="entry name" value="PNDRDTASEI"/>
</dbReference>
<evidence type="ECO:0000259" key="6">
    <source>
        <dbReference type="Pfam" id="PF07992"/>
    </source>
</evidence>
<reference evidence="8" key="1">
    <citation type="submission" date="2017-06" db="EMBL/GenBank/DDBJ databases">
        <authorList>
            <person name="Varghese N."/>
            <person name="Submissions S."/>
        </authorList>
    </citation>
    <scope>NUCLEOTIDE SEQUENCE [LARGE SCALE GENOMIC DNA]</scope>
    <source>
        <strain evidence="8">JCM 23211</strain>
    </source>
</reference>
<dbReference type="STRING" id="398843.A3K89_09925"/>
<keyword evidence="3" id="KW-0285">Flavoprotein</keyword>
<sequence length="416" mass="43789">MTHVVVAGAGLAGVACAHELGRKGVDVTLVDRNDYHQFQPLLYQVATSQLPAEDVARPLASIFEHLPTVRVVRADIGKLDFRGRSLVVPGETITGDHLVVAAGATANFFGTPGAEEFSFPLYSVADAERLRHHVRDLLAQANDPLDIVIVGGGPTGVETAGAFAELFRALRTMNHPGGRGQAWLINHGKALLAPFSDKSHEYAHDKLVEHGAKVCLGIGVQAVDADGVTLSDGSRISSRTVVWAGGEAAAPVTATCEVAPGHGGRIDVLADLTVPTFDAVYAVGDVANIPDADGKTLPQLGSVAQQAGAWAAHNILRADEGKPTKPFVYRDKGIMAMIGRGAAVAEVGAHRHQVEGPLAFAAWLGVHAALLSGAHSKVDAFLSWAWDYFDADHSAIVECHGDPKRIAWGDDVKPTL</sequence>
<dbReference type="Gene3D" id="3.50.50.100">
    <property type="match status" value="1"/>
</dbReference>
<dbReference type="Proteomes" id="UP000198327">
    <property type="component" value="Unassembled WGS sequence"/>
</dbReference>
<dbReference type="EMBL" id="FZOW01000012">
    <property type="protein sequence ID" value="SNT27176.1"/>
    <property type="molecule type" value="Genomic_DNA"/>
</dbReference>
<dbReference type="InterPro" id="IPR036188">
    <property type="entry name" value="FAD/NAD-bd_sf"/>
</dbReference>
<dbReference type="SUPFAM" id="SSF51905">
    <property type="entry name" value="FAD/NAD(P)-binding domain"/>
    <property type="match status" value="1"/>
</dbReference>
<keyword evidence="4" id="KW-0274">FAD</keyword>
<accession>A0A239L991</accession>
<evidence type="ECO:0000256" key="3">
    <source>
        <dbReference type="ARBA" id="ARBA00022630"/>
    </source>
</evidence>
<dbReference type="InterPro" id="IPR051169">
    <property type="entry name" value="NADH-Q_oxidoreductase"/>
</dbReference>
<dbReference type="Pfam" id="PF07992">
    <property type="entry name" value="Pyr_redox_2"/>
    <property type="match status" value="1"/>
</dbReference>
<evidence type="ECO:0000256" key="1">
    <source>
        <dbReference type="ARBA" id="ARBA00001974"/>
    </source>
</evidence>
<dbReference type="InterPro" id="IPR023753">
    <property type="entry name" value="FAD/NAD-binding_dom"/>
</dbReference>
<keyword evidence="8" id="KW-1185">Reference proteome</keyword>
<dbReference type="GO" id="GO:0019646">
    <property type="term" value="P:aerobic electron transport chain"/>
    <property type="evidence" value="ECO:0007669"/>
    <property type="project" value="TreeGrafter"/>
</dbReference>
<evidence type="ECO:0000256" key="2">
    <source>
        <dbReference type="ARBA" id="ARBA00005272"/>
    </source>
</evidence>
<keyword evidence="5" id="KW-0560">Oxidoreductase</keyword>
<feature type="domain" description="FAD/NAD(P)-binding" evidence="6">
    <location>
        <begin position="3"/>
        <end position="308"/>
    </location>
</feature>
<dbReference type="GO" id="GO:0003955">
    <property type="term" value="F:NAD(P)H dehydrogenase (quinone) activity"/>
    <property type="evidence" value="ECO:0007669"/>
    <property type="project" value="TreeGrafter"/>
</dbReference>
<evidence type="ECO:0000313" key="7">
    <source>
        <dbReference type="EMBL" id="SNT27176.1"/>
    </source>
</evidence>
<comment type="cofactor">
    <cofactor evidence="1">
        <name>FAD</name>
        <dbReference type="ChEBI" id="CHEBI:57692"/>
    </cofactor>
</comment>
<evidence type="ECO:0000313" key="8">
    <source>
        <dbReference type="Proteomes" id="UP000198327"/>
    </source>
</evidence>
<protein>
    <submittedName>
        <fullName evidence="7">NADH dehydrogenase</fullName>
    </submittedName>
</protein>
<dbReference type="PRINTS" id="PR00368">
    <property type="entry name" value="FADPNR"/>
</dbReference>
<evidence type="ECO:0000256" key="4">
    <source>
        <dbReference type="ARBA" id="ARBA00022827"/>
    </source>
</evidence>
<dbReference type="AlphaFoldDB" id="A0A239L991"/>
<dbReference type="RefSeq" id="WP_089249468.1">
    <property type="nucleotide sequence ID" value="NZ_FZOW01000012.1"/>
</dbReference>
<evidence type="ECO:0000256" key="5">
    <source>
        <dbReference type="ARBA" id="ARBA00023002"/>
    </source>
</evidence>
<dbReference type="OrthoDB" id="9781621at2"/>
<gene>
    <name evidence="7" type="ORF">SAMN05421642_112146</name>
</gene>
<organism evidence="7 8">
    <name type="scientific">Rhodococcoides kyotonense</name>
    <dbReference type="NCBI Taxonomy" id="398843"/>
    <lineage>
        <taxon>Bacteria</taxon>
        <taxon>Bacillati</taxon>
        <taxon>Actinomycetota</taxon>
        <taxon>Actinomycetes</taxon>
        <taxon>Mycobacteriales</taxon>
        <taxon>Nocardiaceae</taxon>
        <taxon>Rhodococcoides</taxon>
    </lineage>
</organism>
<proteinExistence type="inferred from homology"/>
<dbReference type="PANTHER" id="PTHR42913:SF3">
    <property type="entry name" value="64 KDA MITOCHONDRIAL NADH DEHYDROGENASE (EUROFUNG)"/>
    <property type="match status" value="1"/>
</dbReference>
<comment type="similarity">
    <text evidence="2">Belongs to the NADH dehydrogenase family.</text>
</comment>
<name>A0A239L991_9NOCA</name>
<dbReference type="PANTHER" id="PTHR42913">
    <property type="entry name" value="APOPTOSIS-INDUCING FACTOR 1"/>
    <property type="match status" value="1"/>
</dbReference>